<comment type="caution">
    <text evidence="3">The sequence shown here is derived from an EMBL/GenBank/DDBJ whole genome shotgun (WGS) entry which is preliminary data.</text>
</comment>
<feature type="transmembrane region" description="Helical" evidence="1">
    <location>
        <begin position="55"/>
        <end position="82"/>
    </location>
</feature>
<protein>
    <recommendedName>
        <fullName evidence="2">DUF6533 domain-containing protein</fullName>
    </recommendedName>
</protein>
<dbReference type="AlphaFoldDB" id="A0A2G8S5T1"/>
<feature type="transmembrane region" description="Helical" evidence="1">
    <location>
        <begin position="12"/>
        <end position="35"/>
    </location>
</feature>
<feature type="domain" description="DUF6533" evidence="2">
    <location>
        <begin position="20"/>
        <end position="59"/>
    </location>
</feature>
<evidence type="ECO:0000259" key="2">
    <source>
        <dbReference type="Pfam" id="PF20151"/>
    </source>
</evidence>
<dbReference type="Proteomes" id="UP000230002">
    <property type="component" value="Unassembled WGS sequence"/>
</dbReference>
<dbReference type="EMBL" id="AYKW01000023">
    <property type="protein sequence ID" value="PIL29121.1"/>
    <property type="molecule type" value="Genomic_DNA"/>
</dbReference>
<dbReference type="InterPro" id="IPR045340">
    <property type="entry name" value="DUF6533"/>
</dbReference>
<evidence type="ECO:0000313" key="3">
    <source>
        <dbReference type="EMBL" id="PIL29121.1"/>
    </source>
</evidence>
<feature type="transmembrane region" description="Helical" evidence="1">
    <location>
        <begin position="94"/>
        <end position="119"/>
    </location>
</feature>
<keyword evidence="1" id="KW-0472">Membrane</keyword>
<dbReference type="Pfam" id="PF20151">
    <property type="entry name" value="DUF6533"/>
    <property type="match status" value="1"/>
</dbReference>
<evidence type="ECO:0000256" key="1">
    <source>
        <dbReference type="SAM" id="Phobius"/>
    </source>
</evidence>
<proteinExistence type="predicted"/>
<keyword evidence="1" id="KW-0812">Transmembrane</keyword>
<accession>A0A2G8S5T1</accession>
<gene>
    <name evidence="3" type="ORF">GSI_09169</name>
</gene>
<keyword evidence="1" id="KW-1133">Transmembrane helix</keyword>
<name>A0A2G8S5T1_9APHY</name>
<evidence type="ECO:0000313" key="4">
    <source>
        <dbReference type="Proteomes" id="UP000230002"/>
    </source>
</evidence>
<sequence>MSTENSPIVQFYELSVVSDYMGFVGITLLALDWVLNFDREVAMFWKRPKSLAPLLYFANSCNDLMLAAYAFACIQYLPVAFFSAMRAHGLGKNIVLSALILLLSLVPLGTNLAAYGAGIQGDIVPLIGCLQSESFPQEVYIPILPAFNIAVNTNLMLQLISPRTIRLGPDDPLYTAASGVGGQEGSLNFAHVLGSLGAIIDPNAVGEDFAIGEDE</sequence>
<organism evidence="3 4">
    <name type="scientific">Ganoderma sinense ZZ0214-1</name>
    <dbReference type="NCBI Taxonomy" id="1077348"/>
    <lineage>
        <taxon>Eukaryota</taxon>
        <taxon>Fungi</taxon>
        <taxon>Dikarya</taxon>
        <taxon>Basidiomycota</taxon>
        <taxon>Agaricomycotina</taxon>
        <taxon>Agaricomycetes</taxon>
        <taxon>Polyporales</taxon>
        <taxon>Polyporaceae</taxon>
        <taxon>Ganoderma</taxon>
    </lineage>
</organism>
<keyword evidence="4" id="KW-1185">Reference proteome</keyword>
<reference evidence="3 4" key="1">
    <citation type="journal article" date="2015" name="Sci. Rep.">
        <title>Chromosome-level genome map provides insights into diverse defense mechanisms in the medicinal fungus Ganoderma sinense.</title>
        <authorList>
            <person name="Zhu Y."/>
            <person name="Xu J."/>
            <person name="Sun C."/>
            <person name="Zhou S."/>
            <person name="Xu H."/>
            <person name="Nelson D.R."/>
            <person name="Qian J."/>
            <person name="Song J."/>
            <person name="Luo H."/>
            <person name="Xiang L."/>
            <person name="Li Y."/>
            <person name="Xu Z."/>
            <person name="Ji A."/>
            <person name="Wang L."/>
            <person name="Lu S."/>
            <person name="Hayward A."/>
            <person name="Sun W."/>
            <person name="Li X."/>
            <person name="Schwartz D.C."/>
            <person name="Wang Y."/>
            <person name="Chen S."/>
        </authorList>
    </citation>
    <scope>NUCLEOTIDE SEQUENCE [LARGE SCALE GENOMIC DNA]</scope>
    <source>
        <strain evidence="3 4">ZZ0214-1</strain>
    </source>
</reference>